<evidence type="ECO:0000313" key="7">
    <source>
        <dbReference type="Proteomes" id="UP000291301"/>
    </source>
</evidence>
<evidence type="ECO:0000259" key="5">
    <source>
        <dbReference type="PROSITE" id="PS51350"/>
    </source>
</evidence>
<evidence type="ECO:0000256" key="2">
    <source>
        <dbReference type="ARBA" id="ARBA00010736"/>
    </source>
</evidence>
<reference evidence="6 7" key="1">
    <citation type="journal article" date="2015" name="Antonie Van Leeuwenhoek">
        <title>Oricola cellulosilytica gen. nov., sp. nov., a cellulose-degrading bacterium of the family Phyllobacteriaceae isolated from surface seashore water, and emended descriptions of Mesorhizobium loti and Phyllobacterium myrsinacearum.</title>
        <authorList>
            <person name="Hameed A."/>
            <person name="Shahina M."/>
            <person name="Lai W.A."/>
            <person name="Lin S.Y."/>
            <person name="Young L.S."/>
            <person name="Liu Y.C."/>
            <person name="Hsu Y.H."/>
            <person name="Young C.C."/>
        </authorList>
    </citation>
    <scope>NUCLEOTIDE SEQUENCE [LARGE SCALE GENOMIC DNA]</scope>
    <source>
        <strain evidence="6 7">KCTC 52183</strain>
    </source>
</reference>
<dbReference type="PRINTS" id="PR00107">
    <property type="entry name" value="PHOSPHOCPHPR"/>
</dbReference>
<sequence length="97" mass="10317">MHLQDQDKKSIRVLVVTNKRGLHARASSKFVKLVETFEAEIVVSRDGLSVHGNSIMGLMLLAAGPGSTIEVAATGPDAEAAIEAIAELLTDKFGEDE</sequence>
<keyword evidence="7" id="KW-1185">Reference proteome</keyword>
<dbReference type="GO" id="GO:0005737">
    <property type="term" value="C:cytoplasm"/>
    <property type="evidence" value="ECO:0007669"/>
    <property type="project" value="UniProtKB-SubCell"/>
</dbReference>
<comment type="similarity">
    <text evidence="2">Belongs to the HPr family.</text>
</comment>
<dbReference type="InterPro" id="IPR000032">
    <property type="entry name" value="HPr-like"/>
</dbReference>
<dbReference type="EMBL" id="SJST01000001">
    <property type="protein sequence ID" value="TCD16022.1"/>
    <property type="molecule type" value="Genomic_DNA"/>
</dbReference>
<name>A0A4V2MPZ1_9HYPH</name>
<evidence type="ECO:0000256" key="1">
    <source>
        <dbReference type="ARBA" id="ARBA00004496"/>
    </source>
</evidence>
<comment type="subcellular location">
    <subcellularLocation>
        <location evidence="1">Cytoplasm</location>
    </subcellularLocation>
</comment>
<keyword evidence="4" id="KW-0598">Phosphotransferase system</keyword>
<dbReference type="InterPro" id="IPR001020">
    <property type="entry name" value="PTS_HPr_His_P_site"/>
</dbReference>
<dbReference type="NCBIfam" id="TIGR01003">
    <property type="entry name" value="PTS_HPr_family"/>
    <property type="match status" value="1"/>
</dbReference>
<dbReference type="CDD" id="cd00367">
    <property type="entry name" value="PTS-HPr_like"/>
    <property type="match status" value="1"/>
</dbReference>
<protein>
    <submittedName>
        <fullName evidence="6">HPr family phosphocarrier protein</fullName>
    </submittedName>
</protein>
<dbReference type="PROSITE" id="PS00369">
    <property type="entry name" value="PTS_HPR_HIS"/>
    <property type="match status" value="1"/>
</dbReference>
<keyword evidence="3" id="KW-0963">Cytoplasm</keyword>
<comment type="caution">
    <text evidence="6">The sequence shown here is derived from an EMBL/GenBank/DDBJ whole genome shotgun (WGS) entry which is preliminary data.</text>
</comment>
<dbReference type="PANTHER" id="PTHR33705:SF2">
    <property type="entry name" value="PHOSPHOCARRIER PROTEIN NPR"/>
    <property type="match status" value="1"/>
</dbReference>
<evidence type="ECO:0000313" key="6">
    <source>
        <dbReference type="EMBL" id="TCD16022.1"/>
    </source>
</evidence>
<dbReference type="RefSeq" id="WP_131564512.1">
    <property type="nucleotide sequence ID" value="NZ_JAINFK010000001.1"/>
</dbReference>
<dbReference type="AlphaFoldDB" id="A0A4V2MPZ1"/>
<organism evidence="6 7">
    <name type="scientific">Oricola cellulosilytica</name>
    <dbReference type="NCBI Taxonomy" id="1429082"/>
    <lineage>
        <taxon>Bacteria</taxon>
        <taxon>Pseudomonadati</taxon>
        <taxon>Pseudomonadota</taxon>
        <taxon>Alphaproteobacteria</taxon>
        <taxon>Hyphomicrobiales</taxon>
        <taxon>Ahrensiaceae</taxon>
        <taxon>Oricola</taxon>
    </lineage>
</organism>
<dbReference type="SUPFAM" id="SSF55594">
    <property type="entry name" value="HPr-like"/>
    <property type="match status" value="1"/>
</dbReference>
<dbReference type="OrthoDB" id="9798965at2"/>
<dbReference type="Proteomes" id="UP000291301">
    <property type="component" value="Unassembled WGS sequence"/>
</dbReference>
<dbReference type="InterPro" id="IPR050399">
    <property type="entry name" value="HPr"/>
</dbReference>
<dbReference type="Gene3D" id="3.30.1340.10">
    <property type="entry name" value="HPr-like"/>
    <property type="match status" value="1"/>
</dbReference>
<accession>A0A4V2MPZ1</accession>
<proteinExistence type="inferred from homology"/>
<gene>
    <name evidence="6" type="ORF">E0D97_00835</name>
</gene>
<dbReference type="InterPro" id="IPR035895">
    <property type="entry name" value="HPr-like_sf"/>
</dbReference>
<dbReference type="PANTHER" id="PTHR33705">
    <property type="entry name" value="PHOSPHOCARRIER PROTEIN HPR"/>
    <property type="match status" value="1"/>
</dbReference>
<feature type="domain" description="HPr" evidence="5">
    <location>
        <begin position="8"/>
        <end position="96"/>
    </location>
</feature>
<dbReference type="PROSITE" id="PS51350">
    <property type="entry name" value="PTS_HPR_DOM"/>
    <property type="match status" value="1"/>
</dbReference>
<evidence type="ECO:0000256" key="3">
    <source>
        <dbReference type="ARBA" id="ARBA00022490"/>
    </source>
</evidence>
<evidence type="ECO:0000256" key="4">
    <source>
        <dbReference type="ARBA" id="ARBA00022683"/>
    </source>
</evidence>
<dbReference type="GO" id="GO:0009401">
    <property type="term" value="P:phosphoenolpyruvate-dependent sugar phosphotransferase system"/>
    <property type="evidence" value="ECO:0007669"/>
    <property type="project" value="UniProtKB-KW"/>
</dbReference>
<dbReference type="Pfam" id="PF00381">
    <property type="entry name" value="PTS-HPr"/>
    <property type="match status" value="1"/>
</dbReference>